<dbReference type="PANTHER" id="PTHR48081:SF8">
    <property type="entry name" value="ALPHA_BETA HYDROLASE FOLD-3 DOMAIN-CONTAINING PROTEIN-RELATED"/>
    <property type="match status" value="1"/>
</dbReference>
<dbReference type="EMBL" id="MCFJ01000002">
    <property type="protein sequence ID" value="ORY70489.1"/>
    <property type="molecule type" value="Genomic_DNA"/>
</dbReference>
<protein>
    <submittedName>
        <fullName evidence="4">Alpha/Beta hydrolase protein</fullName>
    </submittedName>
</protein>
<comment type="caution">
    <text evidence="4">The sequence shown here is derived from an EMBL/GenBank/DDBJ whole genome shotgun (WGS) entry which is preliminary data.</text>
</comment>
<evidence type="ECO:0000313" key="4">
    <source>
        <dbReference type="EMBL" id="ORY70489.1"/>
    </source>
</evidence>
<dbReference type="InParanoid" id="A0A1Y2EFZ5"/>
<reference evidence="4 5" key="1">
    <citation type="submission" date="2016-07" db="EMBL/GenBank/DDBJ databases">
        <title>Pervasive Adenine N6-methylation of Active Genes in Fungi.</title>
        <authorList>
            <consortium name="DOE Joint Genome Institute"/>
            <person name="Mondo S.J."/>
            <person name="Dannebaum R.O."/>
            <person name="Kuo R.C."/>
            <person name="Labutti K."/>
            <person name="Haridas S."/>
            <person name="Kuo A."/>
            <person name="Salamov A."/>
            <person name="Ahrendt S.R."/>
            <person name="Lipzen A."/>
            <person name="Sullivan W."/>
            <person name="Andreopoulos W.B."/>
            <person name="Clum A."/>
            <person name="Lindquist E."/>
            <person name="Daum C."/>
            <person name="Ramamoorthy G.K."/>
            <person name="Gryganskyi A."/>
            <person name="Culley D."/>
            <person name="Magnuson J.K."/>
            <person name="James T.Y."/>
            <person name="O'Malley M.A."/>
            <person name="Stajich J.E."/>
            <person name="Spatafora J.W."/>
            <person name="Visel A."/>
            <person name="Grigoriev I.V."/>
        </authorList>
    </citation>
    <scope>NUCLEOTIDE SEQUENCE [LARGE SCALE GENOMIC DNA]</scope>
    <source>
        <strain evidence="4 5">CBS 129021</strain>
    </source>
</reference>
<proteinExistence type="predicted"/>
<keyword evidence="5" id="KW-1185">Reference proteome</keyword>
<gene>
    <name evidence="4" type="ORF">BCR38DRAFT_332287</name>
</gene>
<dbReference type="InterPro" id="IPR013094">
    <property type="entry name" value="AB_hydrolase_3"/>
</dbReference>
<dbReference type="GO" id="GO:0016787">
    <property type="term" value="F:hydrolase activity"/>
    <property type="evidence" value="ECO:0007669"/>
    <property type="project" value="UniProtKB-KW"/>
</dbReference>
<feature type="region of interest" description="Disordered" evidence="2">
    <location>
        <begin position="1"/>
        <end position="34"/>
    </location>
</feature>
<name>A0A1Y2EFZ5_9PEZI</name>
<feature type="domain" description="Alpha/beta hydrolase fold-3" evidence="3">
    <location>
        <begin position="95"/>
        <end position="310"/>
    </location>
</feature>
<dbReference type="GeneID" id="63771347"/>
<feature type="compositionally biased region" description="Basic and acidic residues" evidence="2">
    <location>
        <begin position="10"/>
        <end position="34"/>
    </location>
</feature>
<dbReference type="PANTHER" id="PTHR48081">
    <property type="entry name" value="AB HYDROLASE SUPERFAMILY PROTEIN C4A8.06C"/>
    <property type="match status" value="1"/>
</dbReference>
<dbReference type="Proteomes" id="UP000193689">
    <property type="component" value="Unassembled WGS sequence"/>
</dbReference>
<dbReference type="STRING" id="1141098.A0A1Y2EFZ5"/>
<accession>A0A1Y2EFZ5</accession>
<dbReference type="AlphaFoldDB" id="A0A1Y2EFZ5"/>
<organism evidence="4 5">
    <name type="scientific">Pseudomassariella vexata</name>
    <dbReference type="NCBI Taxonomy" id="1141098"/>
    <lineage>
        <taxon>Eukaryota</taxon>
        <taxon>Fungi</taxon>
        <taxon>Dikarya</taxon>
        <taxon>Ascomycota</taxon>
        <taxon>Pezizomycotina</taxon>
        <taxon>Sordariomycetes</taxon>
        <taxon>Xylariomycetidae</taxon>
        <taxon>Amphisphaeriales</taxon>
        <taxon>Pseudomassariaceae</taxon>
        <taxon>Pseudomassariella</taxon>
    </lineage>
</organism>
<dbReference type="InterPro" id="IPR050300">
    <property type="entry name" value="GDXG_lipolytic_enzyme"/>
</dbReference>
<dbReference type="OrthoDB" id="433474at2759"/>
<sequence>MAASCGEPHPAFKDAVEESLSKRDTELETYDHVEERRKRQELSAICEQSLKENAEVSITEHQVEAPRQDDEGRKIIVTVVRPAGVEEIPSNRPCIFFIHGGAMVGSTRFAGLDVNGPLWVEKFNAITISVEYGRAPENIGVQLATDCYFGLLWAWRERARLGIDQDRLMLYGASAGGCLAASVALMVREDLVRQRPVPKLCGLFLEAPMLDDRCETESCKAITHGPIFNGTLAKYAWGWLLGESQAKGSEVSMLESPARAVNLGELPKTYIEAGTFDPLHDEGQRFAEQINGDGGEAIFRSFPGVTHGFVAARPDIDISSEAMAERVKWIGNIFNVET</sequence>
<keyword evidence="1 4" id="KW-0378">Hydrolase</keyword>
<dbReference type="SUPFAM" id="SSF53474">
    <property type="entry name" value="alpha/beta-Hydrolases"/>
    <property type="match status" value="1"/>
</dbReference>
<evidence type="ECO:0000259" key="3">
    <source>
        <dbReference type="Pfam" id="PF07859"/>
    </source>
</evidence>
<evidence type="ECO:0000256" key="2">
    <source>
        <dbReference type="SAM" id="MobiDB-lite"/>
    </source>
</evidence>
<evidence type="ECO:0000313" key="5">
    <source>
        <dbReference type="Proteomes" id="UP000193689"/>
    </source>
</evidence>
<dbReference type="RefSeq" id="XP_040720439.1">
    <property type="nucleotide sequence ID" value="XM_040855135.1"/>
</dbReference>
<dbReference type="Pfam" id="PF07859">
    <property type="entry name" value="Abhydrolase_3"/>
    <property type="match status" value="1"/>
</dbReference>
<evidence type="ECO:0000256" key="1">
    <source>
        <dbReference type="ARBA" id="ARBA00022801"/>
    </source>
</evidence>
<dbReference type="Gene3D" id="3.40.50.1820">
    <property type="entry name" value="alpha/beta hydrolase"/>
    <property type="match status" value="1"/>
</dbReference>
<dbReference type="InterPro" id="IPR029058">
    <property type="entry name" value="AB_hydrolase_fold"/>
</dbReference>